<evidence type="ECO:0000313" key="1">
    <source>
        <dbReference type="EMBL" id="KAB4453613.1"/>
    </source>
</evidence>
<dbReference type="InterPro" id="IPR046110">
    <property type="entry name" value="DUF6047"/>
</dbReference>
<dbReference type="EMBL" id="WCSB01000005">
    <property type="protein sequence ID" value="KAB4453613.1"/>
    <property type="molecule type" value="Genomic_DNA"/>
</dbReference>
<dbReference type="Pfam" id="PF19513">
    <property type="entry name" value="DUF6047"/>
    <property type="match status" value="1"/>
</dbReference>
<gene>
    <name evidence="1" type="ORF">GAN93_07770</name>
</gene>
<organism evidence="1 2">
    <name type="scientific">Bacteroides thetaiotaomicron</name>
    <dbReference type="NCBI Taxonomy" id="818"/>
    <lineage>
        <taxon>Bacteria</taxon>
        <taxon>Pseudomonadati</taxon>
        <taxon>Bacteroidota</taxon>
        <taxon>Bacteroidia</taxon>
        <taxon>Bacteroidales</taxon>
        <taxon>Bacteroidaceae</taxon>
        <taxon>Bacteroides</taxon>
    </lineage>
</organism>
<name>A0A7J5JQE3_BACT4</name>
<dbReference type="RefSeq" id="WP_130041476.1">
    <property type="nucleotide sequence ID" value="NZ_RCXW01000005.1"/>
</dbReference>
<dbReference type="Proteomes" id="UP000460317">
    <property type="component" value="Unassembled WGS sequence"/>
</dbReference>
<dbReference type="AlphaFoldDB" id="A0A7J5JQE3"/>
<proteinExistence type="predicted"/>
<sequence>MAAYISDDPKLLDELFRKEGEGCLLVGYETGKEKPHAESSYMLYPADPDRQDPVYTFMALFSRETIKAKHAAFVPDTWLEIYSFPKMTDVPVLTGDIAKKEYINRFFLPYVREKGKVPLISIHLRNALFAQSRSDILIESGELPKLTAEQLDGLLQFHRKQDELAARYNYNPVHKLPLHAVETSKGILFFSDTQTGWDGLKSFYQQLSGNYFRVHSEPGPVRQYQVNSLSDDICPLVDACYRKNPQNGEREYDFDETIFSKDTFRDRNRWRQMFETNMEPTASEFLRLTEFAGCPANRSNADISKLLYLIENGFKRDLVVDPAFGYRNVFQEYVTRIDNCINGQSSGLNLADVLDEMRRKAENILQTEFDVRGHRTLERALNDTSVPFLIGGTDAGQAMRQVLLEGKWIYSSKISESMPGLHFLHADKKCNRVMAYSKPPAGKAVYQEKNGRIIPYTAALKKETKTKKNNSPKL</sequence>
<accession>A0A7J5JQE3</accession>
<evidence type="ECO:0000313" key="2">
    <source>
        <dbReference type="Proteomes" id="UP000460317"/>
    </source>
</evidence>
<protein>
    <submittedName>
        <fullName evidence="1">Uncharacterized protein</fullName>
    </submittedName>
</protein>
<comment type="caution">
    <text evidence="1">The sequence shown here is derived from an EMBL/GenBank/DDBJ whole genome shotgun (WGS) entry which is preliminary data.</text>
</comment>
<reference evidence="1 2" key="1">
    <citation type="journal article" date="2019" name="Nat. Med.">
        <title>A library of human gut bacterial isolates paired with longitudinal multiomics data enables mechanistic microbiome research.</title>
        <authorList>
            <person name="Poyet M."/>
            <person name="Groussin M."/>
            <person name="Gibbons S.M."/>
            <person name="Avila-Pacheco J."/>
            <person name="Jiang X."/>
            <person name="Kearney S.M."/>
            <person name="Perrotta A.R."/>
            <person name="Berdy B."/>
            <person name="Zhao S."/>
            <person name="Lieberman T.D."/>
            <person name="Swanson P.K."/>
            <person name="Smith M."/>
            <person name="Roesemann S."/>
            <person name="Alexander J.E."/>
            <person name="Rich S.A."/>
            <person name="Livny J."/>
            <person name="Vlamakis H."/>
            <person name="Clish C."/>
            <person name="Bullock K."/>
            <person name="Deik A."/>
            <person name="Scott J."/>
            <person name="Pierce K.A."/>
            <person name="Xavier R.J."/>
            <person name="Alm E.J."/>
        </authorList>
    </citation>
    <scope>NUCLEOTIDE SEQUENCE [LARGE SCALE GENOMIC DNA]</scope>
    <source>
        <strain evidence="1 2">BIOML-A165</strain>
    </source>
</reference>